<gene>
    <name evidence="2" type="ORF">DRB17_07305</name>
</gene>
<evidence type="ECO:0000256" key="1">
    <source>
        <dbReference type="SAM" id="Phobius"/>
    </source>
</evidence>
<proteinExistence type="predicted"/>
<comment type="caution">
    <text evidence="2">The sequence shown here is derived from an EMBL/GenBank/DDBJ whole genome shotgun (WGS) entry which is preliminary data.</text>
</comment>
<organism evidence="2 3">
    <name type="scientific">Ferruginivarius sediminum</name>
    <dbReference type="NCBI Taxonomy" id="2661937"/>
    <lineage>
        <taxon>Bacteria</taxon>
        <taxon>Pseudomonadati</taxon>
        <taxon>Pseudomonadota</taxon>
        <taxon>Alphaproteobacteria</taxon>
        <taxon>Rhodospirillales</taxon>
        <taxon>Rhodospirillaceae</taxon>
        <taxon>Ferruginivarius</taxon>
    </lineage>
</organism>
<keyword evidence="1" id="KW-0812">Transmembrane</keyword>
<sequence length="114" mass="12312">MNISDRISAAKPFVIGGVVGAVAALIVGFSGNMLVSTGTMEEKVTQARIEAFSQICDRNARAHWQSQGKEIAALDGWRNDEREALAEKFAKDLSSDTSLSRGIVDRCEDLLRAA</sequence>
<dbReference type="EMBL" id="QPMH01000005">
    <property type="protein sequence ID" value="RDD62450.1"/>
    <property type="molecule type" value="Genomic_DNA"/>
</dbReference>
<name>A0A369TAY5_9PROT</name>
<evidence type="ECO:0000313" key="2">
    <source>
        <dbReference type="EMBL" id="RDD62450.1"/>
    </source>
</evidence>
<feature type="transmembrane region" description="Helical" evidence="1">
    <location>
        <begin position="12"/>
        <end position="35"/>
    </location>
</feature>
<dbReference type="RefSeq" id="WP_114581546.1">
    <property type="nucleotide sequence ID" value="NZ_QPMH01000005.1"/>
</dbReference>
<accession>A0A369TAY5</accession>
<keyword evidence="1" id="KW-0472">Membrane</keyword>
<dbReference type="Proteomes" id="UP000253941">
    <property type="component" value="Unassembled WGS sequence"/>
</dbReference>
<evidence type="ECO:0000313" key="3">
    <source>
        <dbReference type="Proteomes" id="UP000253941"/>
    </source>
</evidence>
<reference evidence="2 3" key="1">
    <citation type="submission" date="2018-07" db="EMBL/GenBank/DDBJ databases">
        <title>Venubactetium sediminum gen. nov., sp. nov., isolated from a marine solar saltern.</title>
        <authorList>
            <person name="Wang S."/>
        </authorList>
    </citation>
    <scope>NUCLEOTIDE SEQUENCE [LARGE SCALE GENOMIC DNA]</scope>
    <source>
        <strain evidence="2 3">WD2A32</strain>
    </source>
</reference>
<protein>
    <submittedName>
        <fullName evidence="2">Uncharacterized protein</fullName>
    </submittedName>
</protein>
<keyword evidence="1" id="KW-1133">Transmembrane helix</keyword>
<keyword evidence="3" id="KW-1185">Reference proteome</keyword>
<dbReference type="AlphaFoldDB" id="A0A369TAY5"/>